<evidence type="ECO:0000313" key="3">
    <source>
        <dbReference type="Proteomes" id="UP001589858"/>
    </source>
</evidence>
<dbReference type="InterPro" id="IPR025235">
    <property type="entry name" value="DUF4178"/>
</dbReference>
<proteinExistence type="predicted"/>
<feature type="domain" description="DUF4178" evidence="1">
    <location>
        <begin position="54"/>
        <end position="196"/>
    </location>
</feature>
<reference evidence="2 3" key="1">
    <citation type="submission" date="2024-09" db="EMBL/GenBank/DDBJ databases">
        <authorList>
            <person name="Sun Q."/>
            <person name="Mori K."/>
        </authorList>
    </citation>
    <scope>NUCLEOTIDE SEQUENCE [LARGE SCALE GENOMIC DNA]</scope>
    <source>
        <strain evidence="2 3">CICC 11035S</strain>
    </source>
</reference>
<gene>
    <name evidence="2" type="ORF">ACFFF8_04390</name>
</gene>
<name>A0ABV6S3K7_9SPHN</name>
<comment type="caution">
    <text evidence="2">The sequence shown here is derived from an EMBL/GenBank/DDBJ whole genome shotgun (WGS) entry which is preliminary data.</text>
</comment>
<protein>
    <submittedName>
        <fullName evidence="2">DUF4178 domain-containing protein</fullName>
    </submittedName>
</protein>
<evidence type="ECO:0000259" key="1">
    <source>
        <dbReference type="Pfam" id="PF13785"/>
    </source>
</evidence>
<organism evidence="2 3">
    <name type="scientific">Novosphingobium clariflavum</name>
    <dbReference type="NCBI Taxonomy" id="2029884"/>
    <lineage>
        <taxon>Bacteria</taxon>
        <taxon>Pseudomonadati</taxon>
        <taxon>Pseudomonadota</taxon>
        <taxon>Alphaproteobacteria</taxon>
        <taxon>Sphingomonadales</taxon>
        <taxon>Sphingomonadaceae</taxon>
        <taxon>Novosphingobium</taxon>
    </lineage>
</organism>
<dbReference type="Proteomes" id="UP001589858">
    <property type="component" value="Unassembled WGS sequence"/>
</dbReference>
<keyword evidence="3" id="KW-1185">Reference proteome</keyword>
<dbReference type="EMBL" id="JBHLTM010000016">
    <property type="protein sequence ID" value="MFC0683824.1"/>
    <property type="molecule type" value="Genomic_DNA"/>
</dbReference>
<evidence type="ECO:0000313" key="2">
    <source>
        <dbReference type="EMBL" id="MFC0683824.1"/>
    </source>
</evidence>
<dbReference type="Pfam" id="PF13785">
    <property type="entry name" value="DUF4178"/>
    <property type="match status" value="1"/>
</dbReference>
<dbReference type="RefSeq" id="WP_267220182.1">
    <property type="nucleotide sequence ID" value="NZ_JAPCWC010000006.1"/>
</dbReference>
<accession>A0ABV6S3K7</accession>
<sequence>MINCPSCGAALPVRGLSAPYTTCSHCQTLILRQGQAVEEIGKVAVVPEDVSPVRIGTRFHVGGVDFVAAGRVRWGWSGGSWNEWLLYAADGQTRWLGEAMGMYMLTAERADVMTSSLARDFAGGGELVPGQTFVVDGAEYAVSDVKQAECLGGEGDLPFPPRTGWAMTNVDFRTTGGAALSLQRDGQGASAWLGTWHELADLAPRALAEIEGWTVPEAMQ</sequence>